<feature type="chain" id="PRO_5046786125" evidence="1">
    <location>
        <begin position="25"/>
        <end position="956"/>
    </location>
</feature>
<keyword evidence="1" id="KW-0732">Signal</keyword>
<protein>
    <submittedName>
        <fullName evidence="3">Right-handed parallel beta-helix repeat-containing protein</fullName>
    </submittedName>
</protein>
<reference evidence="3 4" key="1">
    <citation type="submission" date="2023-10" db="EMBL/GenBank/DDBJ databases">
        <title>Glaciecola aquimarina strain GGW-M5 nov., isolated from a coastal seawater.</title>
        <authorList>
            <person name="Bayburt H."/>
            <person name="Kim J.M."/>
            <person name="Choi B.J."/>
            <person name="Jeon C.O."/>
        </authorList>
    </citation>
    <scope>NUCLEOTIDE SEQUENCE [LARGE SCALE GENOMIC DNA]</scope>
    <source>
        <strain evidence="3 4">KCTC 32108</strain>
    </source>
</reference>
<dbReference type="InterPro" id="IPR006626">
    <property type="entry name" value="PbH1"/>
</dbReference>
<keyword evidence="4" id="KW-1185">Reference proteome</keyword>
<accession>A0ABU3SU73</accession>
<dbReference type="Gene3D" id="2.160.20.10">
    <property type="entry name" value="Single-stranded right-handed beta-helix, Pectin lyase-like"/>
    <property type="match status" value="2"/>
</dbReference>
<proteinExistence type="predicted"/>
<dbReference type="Gene3D" id="1.10.1330.10">
    <property type="entry name" value="Dockerin domain"/>
    <property type="match status" value="1"/>
</dbReference>
<feature type="domain" description="Right handed beta helix" evidence="2">
    <location>
        <begin position="392"/>
        <end position="538"/>
    </location>
</feature>
<dbReference type="EMBL" id="JAWDIO010000002">
    <property type="protein sequence ID" value="MDU0353559.1"/>
    <property type="molecule type" value="Genomic_DNA"/>
</dbReference>
<dbReference type="SUPFAM" id="SSF51126">
    <property type="entry name" value="Pectin lyase-like"/>
    <property type="match status" value="1"/>
</dbReference>
<dbReference type="InterPro" id="IPR012334">
    <property type="entry name" value="Pectin_lyas_fold"/>
</dbReference>
<evidence type="ECO:0000256" key="1">
    <source>
        <dbReference type="SAM" id="SignalP"/>
    </source>
</evidence>
<dbReference type="PANTHER" id="PTHR36453">
    <property type="entry name" value="SECRETED PROTEIN-RELATED"/>
    <property type="match status" value="1"/>
</dbReference>
<dbReference type="InterPro" id="IPR036439">
    <property type="entry name" value="Dockerin_dom_sf"/>
</dbReference>
<evidence type="ECO:0000313" key="3">
    <source>
        <dbReference type="EMBL" id="MDU0353559.1"/>
    </source>
</evidence>
<dbReference type="SMART" id="SM00710">
    <property type="entry name" value="PbH1"/>
    <property type="match status" value="5"/>
</dbReference>
<feature type="signal peptide" evidence="1">
    <location>
        <begin position="1"/>
        <end position="24"/>
    </location>
</feature>
<dbReference type="RefSeq" id="WP_316025221.1">
    <property type="nucleotide sequence ID" value="NZ_JAWDIO010000002.1"/>
</dbReference>
<dbReference type="InterPro" id="IPR039448">
    <property type="entry name" value="Beta_helix"/>
</dbReference>
<dbReference type="Pfam" id="PF13229">
    <property type="entry name" value="Beta_helix"/>
    <property type="match status" value="1"/>
</dbReference>
<evidence type="ECO:0000313" key="4">
    <source>
        <dbReference type="Proteomes" id="UP001247805"/>
    </source>
</evidence>
<gene>
    <name evidence="3" type="ORF">RS130_06110</name>
</gene>
<dbReference type="PANTHER" id="PTHR36453:SF1">
    <property type="entry name" value="RIGHT HANDED BETA HELIX DOMAIN-CONTAINING PROTEIN"/>
    <property type="match status" value="1"/>
</dbReference>
<dbReference type="InterPro" id="IPR011050">
    <property type="entry name" value="Pectin_lyase_fold/virulence"/>
</dbReference>
<dbReference type="SUPFAM" id="SSF63446">
    <property type="entry name" value="Type I dockerin domain"/>
    <property type="match status" value="1"/>
</dbReference>
<organism evidence="3 4">
    <name type="scientific">Paraglaciecola aquimarina</name>
    <dbReference type="NCBI Taxonomy" id="1235557"/>
    <lineage>
        <taxon>Bacteria</taxon>
        <taxon>Pseudomonadati</taxon>
        <taxon>Pseudomonadota</taxon>
        <taxon>Gammaproteobacteria</taxon>
        <taxon>Alteromonadales</taxon>
        <taxon>Alteromonadaceae</taxon>
        <taxon>Paraglaciecola</taxon>
    </lineage>
</organism>
<comment type="caution">
    <text evidence="3">The sequence shown here is derived from an EMBL/GenBank/DDBJ whole genome shotgun (WGS) entry which is preliminary data.</text>
</comment>
<dbReference type="Proteomes" id="UP001247805">
    <property type="component" value="Unassembled WGS sequence"/>
</dbReference>
<evidence type="ECO:0000259" key="2">
    <source>
        <dbReference type="Pfam" id="PF13229"/>
    </source>
</evidence>
<name>A0ABU3SU73_9ALTE</name>
<sequence>MKLNTSKKFTLSVLALVCSLGASAKTIYVDTSGDDANNDGSEIAPYATFQKANANLVAGDTLIVGGGVYRQTMKITASGTAEAPILVRAKTGENVVIKATEEISGWTHYTGDIYSANVNMDITEWSRNIYQNGELMQIARWPNDVDNDAYTIDTHVINELSTASSIKVSGVPDVDLTGGYMWYLGQHSGTSWTKQITSNTASEIVFPEINVARWPYSNHNPAEFFEGGYGRFYVYGKLALLDHPREWHYDANTQTLYFQSVDGSMPSDSSVEYTARERAIEINGSHVDVEGISAWGGNVKLNGRYIRYANSNVTYGSQRRNNYAPDSGASITDGSINVIGMHNLVENNVVHHGSNNGIHVAGWANAGDFAVIQNNEIRYFDTLGIHASLIRSNGDNVKILKNTVSHVGRDAIYVSGFNNEFAYNDVSYAGMINNDGGLFYTVGNTENRNIEVHHNWFHDAMRRDYHDQKMAGIYLDNDSKGFLVHHNVVWNVPWTGLQLNWDNWDNHMYHNTFIDVGGAMGEWINGRNPRDNRVWNNFSTDADWIRSDAYDLDSNIISALSQFVNADGHDFMPHATSLLLDAGRVIDDVEGFNKAFAGTAPDVGAYEAGGTLWTAGINAIEDTCNTCLSDPNSAPVHPPVAASIMFDNRGEYLSTDYDAGSSMQVSVNYDAGTGHKVTDVLGGVRFYLRTIDTTTGDWITVSEVSAEDATAIGQRAGSATATLSLAGLVPSQDLPDNQFYYLFVIFEASDGTRKTASASPIKILPDSRVAPSFGLDDANKYRTTDYFVGGTMDVTVNYEVGTGNTVVGNIGGIRYFLRHMNSNWKVIEDIRVNDGSVIGTQSGISQVAIPLAGVVPTADLPEGDFYFLFVSIASSDGTTTNTQVRGINILSAPASVQGDWDEDGDVDSMDVRGLMGAVLSRQAVDLAFDFNGDEVVNMLDVRALAPMCTRARCATN</sequence>